<accession>A0A3B3I9C0</accession>
<evidence type="ECO:0000313" key="4">
    <source>
        <dbReference type="Proteomes" id="UP000001038"/>
    </source>
</evidence>
<name>A0A3B3I9C0_ORYLA</name>
<organism evidence="3 4">
    <name type="scientific">Oryzias latipes</name>
    <name type="common">Japanese rice fish</name>
    <name type="synonym">Japanese killifish</name>
    <dbReference type="NCBI Taxonomy" id="8090"/>
    <lineage>
        <taxon>Eukaryota</taxon>
        <taxon>Metazoa</taxon>
        <taxon>Chordata</taxon>
        <taxon>Craniata</taxon>
        <taxon>Vertebrata</taxon>
        <taxon>Euteleostomi</taxon>
        <taxon>Actinopterygii</taxon>
        <taxon>Neopterygii</taxon>
        <taxon>Teleostei</taxon>
        <taxon>Neoteleostei</taxon>
        <taxon>Acanthomorphata</taxon>
        <taxon>Ovalentaria</taxon>
        <taxon>Atherinomorphae</taxon>
        <taxon>Beloniformes</taxon>
        <taxon>Adrianichthyidae</taxon>
        <taxon>Oryziinae</taxon>
        <taxon>Oryzias</taxon>
    </lineage>
</organism>
<feature type="signal peptide" evidence="1">
    <location>
        <begin position="1"/>
        <end position="18"/>
    </location>
</feature>
<dbReference type="SUPFAM" id="SSF48726">
    <property type="entry name" value="Immunoglobulin"/>
    <property type="match status" value="1"/>
</dbReference>
<dbReference type="Pfam" id="PF07686">
    <property type="entry name" value="V-set"/>
    <property type="match status" value="1"/>
</dbReference>
<dbReference type="Bgee" id="ENSORLG00000029250">
    <property type="expression patterns" value="Expressed in ovary"/>
</dbReference>
<evidence type="ECO:0000313" key="3">
    <source>
        <dbReference type="Ensembl" id="ENSORLP00000040407.1"/>
    </source>
</evidence>
<dbReference type="InterPro" id="IPR036179">
    <property type="entry name" value="Ig-like_dom_sf"/>
</dbReference>
<evidence type="ECO:0000259" key="2">
    <source>
        <dbReference type="PROSITE" id="PS50835"/>
    </source>
</evidence>
<reference evidence="3 4" key="1">
    <citation type="journal article" date="2007" name="Nature">
        <title>The medaka draft genome and insights into vertebrate genome evolution.</title>
        <authorList>
            <person name="Kasahara M."/>
            <person name="Naruse K."/>
            <person name="Sasaki S."/>
            <person name="Nakatani Y."/>
            <person name="Qu W."/>
            <person name="Ahsan B."/>
            <person name="Yamada T."/>
            <person name="Nagayasu Y."/>
            <person name="Doi K."/>
            <person name="Kasai Y."/>
            <person name="Jindo T."/>
            <person name="Kobayashi D."/>
            <person name="Shimada A."/>
            <person name="Toyoda A."/>
            <person name="Kuroki Y."/>
            <person name="Fujiyama A."/>
            <person name="Sasaki T."/>
            <person name="Shimizu A."/>
            <person name="Asakawa S."/>
            <person name="Shimizu N."/>
            <person name="Hashimoto S."/>
            <person name="Yang J."/>
            <person name="Lee Y."/>
            <person name="Matsushima K."/>
            <person name="Sugano S."/>
            <person name="Sakaizumi M."/>
            <person name="Narita T."/>
            <person name="Ohishi K."/>
            <person name="Haga S."/>
            <person name="Ohta F."/>
            <person name="Nomoto H."/>
            <person name="Nogata K."/>
            <person name="Morishita T."/>
            <person name="Endo T."/>
            <person name="Shin-I T."/>
            <person name="Takeda H."/>
            <person name="Morishita S."/>
            <person name="Kohara Y."/>
        </authorList>
    </citation>
    <scope>NUCLEOTIDE SEQUENCE [LARGE SCALE GENOMIC DNA]</scope>
    <source>
        <strain evidence="3 4">Hd-rR</strain>
    </source>
</reference>
<dbReference type="Ensembl" id="ENSORLT00000044070.1">
    <property type="protein sequence ID" value="ENSORLP00000040407.1"/>
    <property type="gene ID" value="ENSORLG00000029250.1"/>
</dbReference>
<dbReference type="InterPro" id="IPR013106">
    <property type="entry name" value="Ig_V-set"/>
</dbReference>
<reference evidence="3" key="3">
    <citation type="submission" date="2025-09" db="UniProtKB">
        <authorList>
            <consortium name="Ensembl"/>
        </authorList>
    </citation>
    <scope>IDENTIFICATION</scope>
    <source>
        <strain evidence="3">Hd-rR</strain>
    </source>
</reference>
<dbReference type="Gene3D" id="2.60.40.10">
    <property type="entry name" value="Immunoglobulins"/>
    <property type="match status" value="1"/>
</dbReference>
<dbReference type="GeneTree" id="ENSGT00940000177360"/>
<dbReference type="InParanoid" id="A0A3B3I9C0"/>
<sequence length="187" mass="21243">MKPNFTLTSLCLITVSLSEFVIKEVQHGGEASLLCSNLSTSIINISWFKMDKRANTKPRSSNRQIASMSTADSNATVQEEFKNGRFHMSANTTHVFLNITKVDLSDSGMYFCGLYKKSTLSFLMLHCWKLKVRNYFISNFHINNLNSFFSFLLCLGKAGRELSLRELKQRLSLGGFYELTHGNMITK</sequence>
<keyword evidence="1" id="KW-0732">Signal</keyword>
<dbReference type="InterPro" id="IPR007110">
    <property type="entry name" value="Ig-like_dom"/>
</dbReference>
<protein>
    <recommendedName>
        <fullName evidence="2">Ig-like domain-containing protein</fullName>
    </recommendedName>
</protein>
<dbReference type="AlphaFoldDB" id="A0A3B3I9C0"/>
<evidence type="ECO:0000256" key="1">
    <source>
        <dbReference type="SAM" id="SignalP"/>
    </source>
</evidence>
<feature type="chain" id="PRO_5017344315" description="Ig-like domain-containing protein" evidence="1">
    <location>
        <begin position="19"/>
        <end position="187"/>
    </location>
</feature>
<dbReference type="InterPro" id="IPR013783">
    <property type="entry name" value="Ig-like_fold"/>
</dbReference>
<proteinExistence type="predicted"/>
<dbReference type="GO" id="GO:0009617">
    <property type="term" value="P:response to bacterium"/>
    <property type="evidence" value="ECO:0000318"/>
    <property type="project" value="GO_Central"/>
</dbReference>
<keyword evidence="4" id="KW-1185">Reference proteome</keyword>
<reference evidence="3" key="2">
    <citation type="submission" date="2025-08" db="UniProtKB">
        <authorList>
            <consortium name="Ensembl"/>
        </authorList>
    </citation>
    <scope>IDENTIFICATION</scope>
    <source>
        <strain evidence="3">Hd-rR</strain>
    </source>
</reference>
<dbReference type="PROSITE" id="PS50835">
    <property type="entry name" value="IG_LIKE"/>
    <property type="match status" value="1"/>
</dbReference>
<feature type="domain" description="Ig-like" evidence="2">
    <location>
        <begin position="3"/>
        <end position="112"/>
    </location>
</feature>
<dbReference type="Proteomes" id="UP000001038">
    <property type="component" value="Chromosome 18"/>
</dbReference>